<dbReference type="STRING" id="571933.SAMN05216362_12825"/>
<dbReference type="EMBL" id="FOES01000028">
    <property type="protein sequence ID" value="SEQ81124.1"/>
    <property type="molecule type" value="Genomic_DNA"/>
</dbReference>
<evidence type="ECO:0000256" key="1">
    <source>
        <dbReference type="SAM" id="Phobius"/>
    </source>
</evidence>
<keyword evidence="3" id="KW-1185">Reference proteome</keyword>
<feature type="transmembrane region" description="Helical" evidence="1">
    <location>
        <begin position="60"/>
        <end position="80"/>
    </location>
</feature>
<feature type="transmembrane region" description="Helical" evidence="1">
    <location>
        <begin position="34"/>
        <end position="53"/>
    </location>
</feature>
<name>A0A1H9J2P8_9BACI</name>
<evidence type="ECO:0000313" key="3">
    <source>
        <dbReference type="Proteomes" id="UP000199427"/>
    </source>
</evidence>
<evidence type="ECO:0000313" key="2">
    <source>
        <dbReference type="EMBL" id="SEQ81124.1"/>
    </source>
</evidence>
<gene>
    <name evidence="2" type="ORF">SAMN05216362_12825</name>
</gene>
<keyword evidence="1" id="KW-0472">Membrane</keyword>
<accession>A0A1H9J2P8</accession>
<dbReference type="OrthoDB" id="2973446at2"/>
<proteinExistence type="predicted"/>
<keyword evidence="1" id="KW-0812">Transmembrane</keyword>
<reference evidence="2 3" key="1">
    <citation type="submission" date="2016-10" db="EMBL/GenBank/DDBJ databases">
        <authorList>
            <person name="de Groot N.N."/>
        </authorList>
    </citation>
    <scope>NUCLEOTIDE SEQUENCE [LARGE SCALE GENOMIC DNA]</scope>
    <source>
        <strain evidence="2 3">DSM 21633</strain>
    </source>
</reference>
<protein>
    <submittedName>
        <fullName evidence="2">Uncharacterized protein</fullName>
    </submittedName>
</protein>
<sequence length="119" mass="13863">MSDLSVKFKGFWEQVKDYTLEKAEAVKQTPRDVWVKNSPAIIYLISFLFYFFLVSKGSSLIWGTFFLTGLAYSIFVLHYWKKDHDFNMYLSLVVLLISLPLASFEILSFLFSSLYSAIM</sequence>
<feature type="transmembrane region" description="Helical" evidence="1">
    <location>
        <begin position="86"/>
        <end position="111"/>
    </location>
</feature>
<dbReference type="RefSeq" id="WP_091774397.1">
    <property type="nucleotide sequence ID" value="NZ_CAESCL010000011.1"/>
</dbReference>
<organism evidence="2 3">
    <name type="scientific">Piscibacillus halophilus</name>
    <dbReference type="NCBI Taxonomy" id="571933"/>
    <lineage>
        <taxon>Bacteria</taxon>
        <taxon>Bacillati</taxon>
        <taxon>Bacillota</taxon>
        <taxon>Bacilli</taxon>
        <taxon>Bacillales</taxon>
        <taxon>Bacillaceae</taxon>
        <taxon>Piscibacillus</taxon>
    </lineage>
</organism>
<dbReference type="AlphaFoldDB" id="A0A1H9J2P8"/>
<dbReference type="Proteomes" id="UP000199427">
    <property type="component" value="Unassembled WGS sequence"/>
</dbReference>
<keyword evidence="1" id="KW-1133">Transmembrane helix</keyword>